<evidence type="ECO:0000313" key="7">
    <source>
        <dbReference type="Proteomes" id="UP000528964"/>
    </source>
</evidence>
<reference evidence="6 7" key="1">
    <citation type="submission" date="2020-08" db="EMBL/GenBank/DDBJ databases">
        <title>Genomic Encyclopedia of Type Strains, Phase IV (KMG-IV): sequencing the most valuable type-strain genomes for metagenomic binning, comparative biology and taxonomic classification.</title>
        <authorList>
            <person name="Goeker M."/>
        </authorList>
    </citation>
    <scope>NUCLEOTIDE SEQUENCE [LARGE SCALE GENOMIC DNA]</scope>
    <source>
        <strain evidence="6 7">DSM 25481</strain>
    </source>
</reference>
<dbReference type="GO" id="GO:0005576">
    <property type="term" value="C:extracellular region"/>
    <property type="evidence" value="ECO:0007669"/>
    <property type="project" value="UniProtKB-SubCell"/>
</dbReference>
<dbReference type="RefSeq" id="WP_183393660.1">
    <property type="nucleotide sequence ID" value="NZ_JACIDR010000001.1"/>
</dbReference>
<dbReference type="InterPro" id="IPR006533">
    <property type="entry name" value="T6SS_Vgr_RhsGE"/>
</dbReference>
<comment type="similarity">
    <text evidence="2">Belongs to the VgrG protein family.</text>
</comment>
<dbReference type="InterPro" id="IPR017847">
    <property type="entry name" value="T6SS_RhsGE_Vgr_subset"/>
</dbReference>
<dbReference type="PANTHER" id="PTHR32305:SF15">
    <property type="entry name" value="PROTEIN RHSA-RELATED"/>
    <property type="match status" value="1"/>
</dbReference>
<dbReference type="NCBIfam" id="TIGR01646">
    <property type="entry name" value="vgr_GE"/>
    <property type="match status" value="1"/>
</dbReference>
<organism evidence="6 7">
    <name type="scientific">Hansschlegelia beijingensis</name>
    <dbReference type="NCBI Taxonomy" id="1133344"/>
    <lineage>
        <taxon>Bacteria</taxon>
        <taxon>Pseudomonadati</taxon>
        <taxon>Pseudomonadota</taxon>
        <taxon>Alphaproteobacteria</taxon>
        <taxon>Hyphomicrobiales</taxon>
        <taxon>Methylopilaceae</taxon>
        <taxon>Hansschlegelia</taxon>
    </lineage>
</organism>
<gene>
    <name evidence="6" type="ORF">GGR24_000447</name>
</gene>
<dbReference type="Gene3D" id="2.30.110.50">
    <property type="match status" value="1"/>
</dbReference>
<dbReference type="Pfam" id="PF04717">
    <property type="entry name" value="Phage_base_V"/>
    <property type="match status" value="1"/>
</dbReference>
<dbReference type="SUPFAM" id="SSF69279">
    <property type="entry name" value="Phage tail proteins"/>
    <property type="match status" value="2"/>
</dbReference>
<evidence type="ECO:0000259" key="4">
    <source>
        <dbReference type="Pfam" id="PF04717"/>
    </source>
</evidence>
<dbReference type="Gene3D" id="2.40.50.230">
    <property type="entry name" value="Gp5 N-terminal domain"/>
    <property type="match status" value="1"/>
</dbReference>
<dbReference type="InterPro" id="IPR037026">
    <property type="entry name" value="Vgr_OB-fold_dom_sf"/>
</dbReference>
<proteinExistence type="inferred from homology"/>
<dbReference type="PANTHER" id="PTHR32305">
    <property type="match status" value="1"/>
</dbReference>
<sequence>MAGGSSPLLLLKSPLGADRRPFQDETLHAVSMSARERLSAPFEIDVLAVSTIRALDPDRLLYQPVTITVRLKDGHERLFHGVVRRMEALGSDQRDRWRYRLEIVPRLWFLSQISDCRIFQQKTAIDILKEIFGEHGVEHVEFRVLSRGGVRPYTTQFGETDLQFVQRIMQESGYFYFFEHSASKHVLVIADHNQAFRPQVDTVHRVVYQGDNSDIVDAWSDARETTYGRVQLQDYDPEKPRKPVNGERRTRLRTAGAARRRAYRWPAMTTDNAVAADRARFRQEAAEASAALCSGHGYDPNFCPGFRFTLATDPITGARSVEHVIHSVVHTAADDTWLGGAGEASFESSFVCFRQAVTWRDDLSIPRPAMTGVFSAIVLGEPGEEIHSDRLARVKVQPLFDHRKDTTAAKSIFVRILHAWAGDGWGWQHLPRVGTEVGISFMNGDPDNPVVVGCFYHDENLPPFPAPAEQTKQGFRSRSTLRGRTRDYNELSFDDRAGQEVVLLHAQKDHKVEVENDQDVEIGRDRTVATIRDDSLTSRTGAVSITAAAGAVTVTAATTLTLRVGASSIVLTPAGIRIATPALSIQAPAIQTVGATFNVTAATFTVQAGAVVLATPLFEAPPPIPA</sequence>
<dbReference type="Gene3D" id="3.55.50.10">
    <property type="entry name" value="Baseplate protein-like domains"/>
    <property type="match status" value="1"/>
</dbReference>
<dbReference type="InterPro" id="IPR006531">
    <property type="entry name" value="Gp5/Vgr_OB"/>
</dbReference>
<accession>A0A7W6CWX7</accession>
<evidence type="ECO:0000256" key="3">
    <source>
        <dbReference type="ARBA" id="ARBA00022525"/>
    </source>
</evidence>
<dbReference type="InterPro" id="IPR050708">
    <property type="entry name" value="T6SS_VgrG/RHS"/>
</dbReference>
<dbReference type="NCBIfam" id="TIGR03361">
    <property type="entry name" value="VI_Rhs_Vgr"/>
    <property type="match status" value="1"/>
</dbReference>
<evidence type="ECO:0000256" key="1">
    <source>
        <dbReference type="ARBA" id="ARBA00004613"/>
    </source>
</evidence>
<comment type="caution">
    <text evidence="6">The sequence shown here is derived from an EMBL/GenBank/DDBJ whole genome shotgun (WGS) entry which is preliminary data.</text>
</comment>
<protein>
    <submittedName>
        <fullName evidence="6">Type VI secretion system secreted protein VgrG</fullName>
    </submittedName>
</protein>
<feature type="domain" description="Gp5/Type VI secretion system Vgr C-terminal trimerisation" evidence="5">
    <location>
        <begin position="474"/>
        <end position="556"/>
    </location>
</feature>
<keyword evidence="7" id="KW-1185">Reference proteome</keyword>
<dbReference type="Pfam" id="PF05954">
    <property type="entry name" value="Phage_GPD"/>
    <property type="match status" value="1"/>
</dbReference>
<dbReference type="AlphaFoldDB" id="A0A7W6CWX7"/>
<evidence type="ECO:0000259" key="5">
    <source>
        <dbReference type="Pfam" id="PF22178"/>
    </source>
</evidence>
<feature type="domain" description="Gp5/Type VI secretion system Vgr protein OB-fold" evidence="4">
    <location>
        <begin position="388"/>
        <end position="456"/>
    </location>
</feature>
<dbReference type="Gene3D" id="4.10.220.110">
    <property type="match status" value="1"/>
</dbReference>
<dbReference type="SUPFAM" id="SSF69255">
    <property type="entry name" value="gp5 N-terminal domain-like"/>
    <property type="match status" value="1"/>
</dbReference>
<evidence type="ECO:0000256" key="2">
    <source>
        <dbReference type="ARBA" id="ARBA00005558"/>
    </source>
</evidence>
<keyword evidence="3" id="KW-0964">Secreted</keyword>
<comment type="subcellular location">
    <subcellularLocation>
        <location evidence="1">Secreted</location>
    </subcellularLocation>
</comment>
<evidence type="ECO:0000313" key="6">
    <source>
        <dbReference type="EMBL" id="MBB3971814.1"/>
    </source>
</evidence>
<dbReference type="Proteomes" id="UP000528964">
    <property type="component" value="Unassembled WGS sequence"/>
</dbReference>
<dbReference type="InterPro" id="IPR054030">
    <property type="entry name" value="Gp5_Vgr_C"/>
</dbReference>
<dbReference type="SUPFAM" id="SSF69349">
    <property type="entry name" value="Phage fibre proteins"/>
    <property type="match status" value="1"/>
</dbReference>
<dbReference type="Pfam" id="PF22178">
    <property type="entry name" value="Gp5_trimer_C"/>
    <property type="match status" value="1"/>
</dbReference>
<name>A0A7W6CWX7_9HYPH</name>
<dbReference type="EMBL" id="JACIDR010000001">
    <property type="protein sequence ID" value="MBB3971814.1"/>
    <property type="molecule type" value="Genomic_DNA"/>
</dbReference>